<name>A0A6J5L5U6_9CAUD</name>
<accession>A0A6J5L5U6</accession>
<protein>
    <submittedName>
        <fullName evidence="1">Uncharacterized protein</fullName>
    </submittedName>
</protein>
<sequence length="144" mass="16658">MWENQEPETPAEPEVAPKPTYEELEKLYANAVLDNEQKDRNLAYYRQRSVDFEYKIEKADEWITEEADSLTERQVEELCEILGIETSVTKTVTLSVEIEVEVTAKRGYDFDDISEYDFDITVESSSSDFDIESVSSDINSVDYN</sequence>
<proteinExistence type="predicted"/>
<evidence type="ECO:0000313" key="1">
    <source>
        <dbReference type="EMBL" id="CAB4128753.1"/>
    </source>
</evidence>
<dbReference type="EMBL" id="LR798275">
    <property type="protein sequence ID" value="CAB5219442.1"/>
    <property type="molecule type" value="Genomic_DNA"/>
</dbReference>
<gene>
    <name evidence="1" type="ORF">UFOVP113_84</name>
    <name evidence="2" type="ORF">UFOVP225_71</name>
</gene>
<evidence type="ECO:0000313" key="2">
    <source>
        <dbReference type="EMBL" id="CAB5219442.1"/>
    </source>
</evidence>
<organism evidence="1">
    <name type="scientific">uncultured Caudovirales phage</name>
    <dbReference type="NCBI Taxonomy" id="2100421"/>
    <lineage>
        <taxon>Viruses</taxon>
        <taxon>Duplodnaviria</taxon>
        <taxon>Heunggongvirae</taxon>
        <taxon>Uroviricota</taxon>
        <taxon>Caudoviricetes</taxon>
        <taxon>Peduoviridae</taxon>
        <taxon>Maltschvirus</taxon>
        <taxon>Maltschvirus maltsch</taxon>
    </lineage>
</organism>
<reference evidence="1" key="1">
    <citation type="submission" date="2020-04" db="EMBL/GenBank/DDBJ databases">
        <authorList>
            <person name="Chiriac C."/>
            <person name="Salcher M."/>
            <person name="Ghai R."/>
            <person name="Kavagutti S V."/>
        </authorList>
    </citation>
    <scope>NUCLEOTIDE SEQUENCE</scope>
</reference>
<dbReference type="EMBL" id="LR796231">
    <property type="protein sequence ID" value="CAB4128753.1"/>
    <property type="molecule type" value="Genomic_DNA"/>
</dbReference>